<dbReference type="EMBL" id="KB932204">
    <property type="protein sequence ID" value="KCV70507.1"/>
    <property type="molecule type" value="Genomic_DNA"/>
</dbReference>
<dbReference type="AlphaFoldDB" id="A0A058ZAQ2"/>
<evidence type="ECO:0000256" key="1">
    <source>
        <dbReference type="SAM" id="Phobius"/>
    </source>
</evidence>
<dbReference type="OrthoDB" id="10489550at2759"/>
<dbReference type="GeneID" id="20527581"/>
<keyword evidence="1" id="KW-0812">Transmembrane</keyword>
<keyword evidence="3" id="KW-1185">Reference proteome</keyword>
<accession>A0A058ZAQ2</accession>
<keyword evidence="1" id="KW-1133">Transmembrane helix</keyword>
<dbReference type="Proteomes" id="UP000030693">
    <property type="component" value="Unassembled WGS sequence"/>
</dbReference>
<name>A0A058ZAQ2_FONAL</name>
<evidence type="ECO:0000313" key="3">
    <source>
        <dbReference type="Proteomes" id="UP000030693"/>
    </source>
</evidence>
<reference evidence="2" key="1">
    <citation type="submission" date="2013-04" db="EMBL/GenBank/DDBJ databases">
        <title>The Genome Sequence of Fonticula alba ATCC 38817.</title>
        <authorList>
            <consortium name="The Broad Institute Genomics Platform"/>
            <person name="Russ C."/>
            <person name="Cuomo C."/>
            <person name="Burger G."/>
            <person name="Gray M.W."/>
            <person name="Holland P.W.H."/>
            <person name="King N."/>
            <person name="Lang F.B.F."/>
            <person name="Roger A.J."/>
            <person name="Ruiz-Trillo I."/>
            <person name="Brown M."/>
            <person name="Walker B."/>
            <person name="Young S."/>
            <person name="Zeng Q."/>
            <person name="Gargeya S."/>
            <person name="Fitzgerald M."/>
            <person name="Haas B."/>
            <person name="Abouelleil A."/>
            <person name="Allen A.W."/>
            <person name="Alvarado L."/>
            <person name="Arachchi H.M."/>
            <person name="Berlin A.M."/>
            <person name="Chapman S.B."/>
            <person name="Gainer-Dewar J."/>
            <person name="Goldberg J."/>
            <person name="Griggs A."/>
            <person name="Gujja S."/>
            <person name="Hansen M."/>
            <person name="Howarth C."/>
            <person name="Imamovic A."/>
            <person name="Ireland A."/>
            <person name="Larimer J."/>
            <person name="McCowan C."/>
            <person name="Murphy C."/>
            <person name="Pearson M."/>
            <person name="Poon T.W."/>
            <person name="Priest M."/>
            <person name="Roberts A."/>
            <person name="Saif S."/>
            <person name="Shea T."/>
            <person name="Sisk P."/>
            <person name="Sykes S."/>
            <person name="Wortman J."/>
            <person name="Nusbaum C."/>
            <person name="Birren B."/>
        </authorList>
    </citation>
    <scope>NUCLEOTIDE SEQUENCE [LARGE SCALE GENOMIC DNA]</scope>
    <source>
        <strain evidence="2">ATCC 38817</strain>
    </source>
</reference>
<sequence>MPSLATIGAILVPSSLLMGFAASTMSFTAWNMICPLLFSAFGLPVFQSLFVSVMLDVFNGLTLTIIYGMNGKVVLTQVRRGPHPDCRPAGHGERLGRSGAQRIAHWSATKATPRITGLGKDVEVHAIGRLQARGRRTAQPHAQFTSRLGKWAGFGWDLIVAVGGRGRPRPRSQKPPFREEEDVIRVKQRMPGTRALAG</sequence>
<protein>
    <submittedName>
        <fullName evidence="2">Uncharacterized protein</fullName>
    </submittedName>
</protein>
<evidence type="ECO:0000313" key="2">
    <source>
        <dbReference type="EMBL" id="KCV70507.1"/>
    </source>
</evidence>
<gene>
    <name evidence="2" type="ORF">H696_02856</name>
</gene>
<keyword evidence="1" id="KW-0472">Membrane</keyword>
<proteinExistence type="predicted"/>
<feature type="transmembrane region" description="Helical" evidence="1">
    <location>
        <begin position="45"/>
        <end position="69"/>
    </location>
</feature>
<dbReference type="RefSeq" id="XP_009495023.1">
    <property type="nucleotide sequence ID" value="XM_009496748.1"/>
</dbReference>
<organism evidence="2">
    <name type="scientific">Fonticula alba</name>
    <name type="common">Slime mold</name>
    <dbReference type="NCBI Taxonomy" id="691883"/>
    <lineage>
        <taxon>Eukaryota</taxon>
        <taxon>Rotosphaerida</taxon>
        <taxon>Fonticulaceae</taxon>
        <taxon>Fonticula</taxon>
    </lineage>
</organism>